<dbReference type="PANTHER" id="PTHR35446:SF2">
    <property type="entry name" value="CARBOXYMUCONOLACTONE DECARBOXYLASE-LIKE DOMAIN-CONTAINING PROTEIN"/>
    <property type="match status" value="1"/>
</dbReference>
<dbReference type="Proteomes" id="UP000307749">
    <property type="component" value="Unassembled WGS sequence"/>
</dbReference>
<dbReference type="InterPro" id="IPR029032">
    <property type="entry name" value="AhpD-like"/>
</dbReference>
<dbReference type="PANTHER" id="PTHR35446">
    <property type="entry name" value="SI:CH211-175M2.5"/>
    <property type="match status" value="1"/>
</dbReference>
<dbReference type="NCBIfam" id="TIGR01926">
    <property type="entry name" value="peroxid_rel"/>
    <property type="match status" value="1"/>
</dbReference>
<dbReference type="GO" id="GO:0051920">
    <property type="term" value="F:peroxiredoxin activity"/>
    <property type="evidence" value="ECO:0007669"/>
    <property type="project" value="InterPro"/>
</dbReference>
<name>A0A4S3KSA9_9GAMM</name>
<protein>
    <submittedName>
        <fullName evidence="2">Peroxidase</fullName>
    </submittedName>
</protein>
<feature type="domain" description="Carboxymuconolactone decarboxylase-like" evidence="1">
    <location>
        <begin position="44"/>
        <end position="119"/>
    </location>
</feature>
<gene>
    <name evidence="2" type="ORF">B1806_01295</name>
</gene>
<dbReference type="SUPFAM" id="SSF69118">
    <property type="entry name" value="AhpD-like"/>
    <property type="match status" value="1"/>
</dbReference>
<dbReference type="InterPro" id="IPR004675">
    <property type="entry name" value="AhpD_core"/>
</dbReference>
<accession>A0A4S3KSA9</accession>
<keyword evidence="3" id="KW-1185">Reference proteome</keyword>
<dbReference type="Pfam" id="PF02627">
    <property type="entry name" value="CMD"/>
    <property type="match status" value="1"/>
</dbReference>
<keyword evidence="2" id="KW-0560">Oxidoreductase</keyword>
<dbReference type="NCBIfam" id="TIGR00778">
    <property type="entry name" value="ahpD_dom"/>
    <property type="match status" value="1"/>
</dbReference>
<dbReference type="InterPro" id="IPR003779">
    <property type="entry name" value="CMD-like"/>
</dbReference>
<dbReference type="RefSeq" id="WP_081126767.1">
    <property type="nucleotide sequence ID" value="NZ_DAHXOC010000050.1"/>
</dbReference>
<evidence type="ECO:0000313" key="2">
    <source>
        <dbReference type="EMBL" id="THD12002.1"/>
    </source>
</evidence>
<proteinExistence type="predicted"/>
<reference evidence="2 3" key="1">
    <citation type="submission" date="2017-02" db="EMBL/GenBank/DDBJ databases">
        <title>Whole genome sequencing of Metallibacterium scheffleri DSM 24874 (T).</title>
        <authorList>
            <person name="Kumar S."/>
            <person name="Patil P."/>
            <person name="Patil P.B."/>
        </authorList>
    </citation>
    <scope>NUCLEOTIDE SEQUENCE [LARGE SCALE GENOMIC DNA]</scope>
    <source>
        <strain evidence="2 3">DSM 24874</strain>
    </source>
</reference>
<dbReference type="OrthoDB" id="9808310at2"/>
<dbReference type="Gene3D" id="1.20.1290.10">
    <property type="entry name" value="AhpD-like"/>
    <property type="match status" value="1"/>
</dbReference>
<dbReference type="EMBL" id="MWQO01000004">
    <property type="protein sequence ID" value="THD12002.1"/>
    <property type="molecule type" value="Genomic_DNA"/>
</dbReference>
<evidence type="ECO:0000313" key="3">
    <source>
        <dbReference type="Proteomes" id="UP000307749"/>
    </source>
</evidence>
<keyword evidence="2" id="KW-0575">Peroxidase</keyword>
<evidence type="ECO:0000259" key="1">
    <source>
        <dbReference type="Pfam" id="PF02627"/>
    </source>
</evidence>
<organism evidence="2 3">
    <name type="scientific">Metallibacterium scheffleri</name>
    <dbReference type="NCBI Taxonomy" id="993689"/>
    <lineage>
        <taxon>Bacteria</taxon>
        <taxon>Pseudomonadati</taxon>
        <taxon>Pseudomonadota</taxon>
        <taxon>Gammaproteobacteria</taxon>
        <taxon>Lysobacterales</taxon>
        <taxon>Rhodanobacteraceae</taxon>
        <taxon>Metallibacterium</taxon>
    </lineage>
</organism>
<comment type="caution">
    <text evidence="2">The sequence shown here is derived from an EMBL/GenBank/DDBJ whole genome shotgun (WGS) entry which is preliminary data.</text>
</comment>
<dbReference type="STRING" id="993689.GCA_002077135_00733"/>
<sequence>MAWINSIDEAHADGALAAFYADLRARRGQSTPIIEAQGLDVEALQQHLALYSHLMFAPGGVPRDEREIIAVVVSAANGCGYCVREHLGRLQYYIEEDDALQAVRAAPETIADARQRAIALYARKLTLQPHALRAGDIAALRAQGLDDADILRVNLITAYFNFVNRIAQGLGVDADAS</sequence>
<dbReference type="AlphaFoldDB" id="A0A4S3KSA9"/>
<dbReference type="InterPro" id="IPR010195">
    <property type="entry name" value="Uncharacterised_peroxidase-rel"/>
</dbReference>